<evidence type="ECO:0000313" key="9">
    <source>
        <dbReference type="EMBL" id="MET3614698.1"/>
    </source>
</evidence>
<feature type="signal peptide" evidence="8">
    <location>
        <begin position="1"/>
        <end position="26"/>
    </location>
</feature>
<evidence type="ECO:0000256" key="5">
    <source>
        <dbReference type="ARBA" id="ARBA00022801"/>
    </source>
</evidence>
<evidence type="ECO:0000256" key="2">
    <source>
        <dbReference type="ARBA" id="ARBA00022487"/>
    </source>
</evidence>
<comment type="caution">
    <text evidence="9">The sequence shown here is derived from an EMBL/GenBank/DDBJ whole genome shotgun (WGS) entry which is preliminary data.</text>
</comment>
<dbReference type="GO" id="GO:0030600">
    <property type="term" value="F:feruloyl esterase activity"/>
    <property type="evidence" value="ECO:0007669"/>
    <property type="project" value="UniProtKB-EC"/>
</dbReference>
<evidence type="ECO:0000313" key="10">
    <source>
        <dbReference type="Proteomes" id="UP001549047"/>
    </source>
</evidence>
<dbReference type="EMBL" id="JBEPMB010000004">
    <property type="protein sequence ID" value="MET3614698.1"/>
    <property type="molecule type" value="Genomic_DNA"/>
</dbReference>
<keyword evidence="5 9" id="KW-0378">Hydrolase</keyword>
<evidence type="ECO:0000256" key="8">
    <source>
        <dbReference type="SAM" id="SignalP"/>
    </source>
</evidence>
<keyword evidence="6" id="KW-0106">Calcium</keyword>
<keyword evidence="4 8" id="KW-0732">Signal</keyword>
<keyword evidence="3" id="KW-0479">Metal-binding</keyword>
<evidence type="ECO:0000256" key="7">
    <source>
        <dbReference type="ARBA" id="ARBA00023157"/>
    </source>
</evidence>
<dbReference type="InterPro" id="IPR011118">
    <property type="entry name" value="Tannase/feruloyl_esterase"/>
</dbReference>
<gene>
    <name evidence="9" type="ORF">ABID16_003035</name>
</gene>
<protein>
    <submittedName>
        <fullName evidence="9">Feruloyl esterase</fullName>
        <ecNumber evidence="9">3.1.1.73</ecNumber>
    </submittedName>
</protein>
<evidence type="ECO:0000256" key="3">
    <source>
        <dbReference type="ARBA" id="ARBA00022723"/>
    </source>
</evidence>
<keyword evidence="7" id="KW-1015">Disulfide bond</keyword>
<reference evidence="9 10" key="1">
    <citation type="submission" date="2024-06" db="EMBL/GenBank/DDBJ databases">
        <title>Genomic Encyclopedia of Type Strains, Phase IV (KMG-IV): sequencing the most valuable type-strain genomes for metagenomic binning, comparative biology and taxonomic classification.</title>
        <authorList>
            <person name="Goeker M."/>
        </authorList>
    </citation>
    <scope>NUCLEOTIDE SEQUENCE [LARGE SCALE GENOMIC DNA]</scope>
    <source>
        <strain evidence="9 10">DSM 29780</strain>
    </source>
</reference>
<dbReference type="InterPro" id="IPR029058">
    <property type="entry name" value="AB_hydrolase_fold"/>
</dbReference>
<keyword evidence="10" id="KW-1185">Reference proteome</keyword>
<accession>A0ABV2J1Q2</accession>
<organism evidence="9 10">
    <name type="scientific">Rhizobium aquaticum</name>
    <dbReference type="NCBI Taxonomy" id="1549636"/>
    <lineage>
        <taxon>Bacteria</taxon>
        <taxon>Pseudomonadati</taxon>
        <taxon>Pseudomonadota</taxon>
        <taxon>Alphaproteobacteria</taxon>
        <taxon>Hyphomicrobiales</taxon>
        <taxon>Rhizobiaceae</taxon>
        <taxon>Rhizobium/Agrobacterium group</taxon>
        <taxon>Rhizobium</taxon>
    </lineage>
</organism>
<dbReference type="SUPFAM" id="SSF53474">
    <property type="entry name" value="alpha/beta-Hydrolases"/>
    <property type="match status" value="1"/>
</dbReference>
<evidence type="ECO:0000256" key="6">
    <source>
        <dbReference type="ARBA" id="ARBA00022837"/>
    </source>
</evidence>
<dbReference type="Proteomes" id="UP001549047">
    <property type="component" value="Unassembled WGS sequence"/>
</dbReference>
<keyword evidence="2" id="KW-0719">Serine esterase</keyword>
<dbReference type="EC" id="3.1.1.73" evidence="9"/>
<dbReference type="RefSeq" id="WP_354557175.1">
    <property type="nucleotide sequence ID" value="NZ_JBEPMB010000004.1"/>
</dbReference>
<feature type="chain" id="PRO_5045295658" evidence="8">
    <location>
        <begin position="27"/>
        <end position="558"/>
    </location>
</feature>
<sequence length="558" mass="59600">MMGRLKYGLLASACLMSVALTGGAHAAQKLACEGLTGEALGLKDIKILSAVSKPVGADSPIAHCLVKGVTAERTGADGKPYSIHFEFRLPDDWNGRFVHQFNGGNDGVVVPAMGLPVAASTQKSALARGFAVLSSDAGHDGKANPDAGLAGSNMFGLDPEAREFYGYKAVEFLTPMAKSFIKAYYGSGPEYSYGVGCSNGGRHGFVAASRLGKDYDGILAGAPGFDLPKAALQHALDIQQLHAINGDVRKALTVADQQIVAQRILASCDKLDGLEDGIVSDTAACQKVFKPQDMICQPGQNSSCLPAEKVKALETMLAGPKNSKGQQLYSDWSWDPGIGGGNWRFWKVESPIPPWDHMPLIAVMGAGSLAQIFTTPPTKVGGDPGSLEKFLLSFDFDKDAPKIFATDETYRQSAMGFMAPTDVDNPRLSDFEAAGHKMIVFHGLGDPVFSFNDTRNWYERLSANYGGGAGKFVELYPVPGMTHCEGGPATDQFDLFEKLVGWVEKGERPADVTASLNPKNKDVPVSWPQSRTRKLCPYPQVARYTGGNPEDAASFACQ</sequence>
<comment type="similarity">
    <text evidence="1">Belongs to the tannase family.</text>
</comment>
<dbReference type="Pfam" id="PF07519">
    <property type="entry name" value="Tannase"/>
    <property type="match status" value="1"/>
</dbReference>
<dbReference type="PANTHER" id="PTHR33938">
    <property type="entry name" value="FERULOYL ESTERASE B-RELATED"/>
    <property type="match status" value="1"/>
</dbReference>
<proteinExistence type="inferred from homology"/>
<evidence type="ECO:0000256" key="1">
    <source>
        <dbReference type="ARBA" id="ARBA00006249"/>
    </source>
</evidence>
<evidence type="ECO:0000256" key="4">
    <source>
        <dbReference type="ARBA" id="ARBA00022729"/>
    </source>
</evidence>
<name>A0ABV2J1Q2_9HYPH</name>
<dbReference type="PANTHER" id="PTHR33938:SF15">
    <property type="entry name" value="FERULOYL ESTERASE B-RELATED"/>
    <property type="match status" value="1"/>
</dbReference>